<dbReference type="EMBL" id="CP000432">
    <property type="protein sequence ID" value="ABG99381.1"/>
    <property type="molecule type" value="Genomic_DNA"/>
</dbReference>
<accession>Q0RZA5</accession>
<geneLocation type="plasmid" evidence="1 2">
    <name>pRHL1</name>
</geneLocation>
<name>Q0RZA5_RHOJR</name>
<evidence type="ECO:0000313" key="1">
    <source>
        <dbReference type="EMBL" id="ABG99381.1"/>
    </source>
</evidence>
<dbReference type="Proteomes" id="UP000008710">
    <property type="component" value="Plasmid pRHL1"/>
</dbReference>
<dbReference type="HOGENOM" id="CLU_1685226_0_0_11"/>
<proteinExistence type="predicted"/>
<dbReference type="AlphaFoldDB" id="Q0RZA5"/>
<sequence length="156" mass="17503">MQHTTERRPYSCEVPVLAAEPRDPLYRLGGVRDVIRSRCPRCAIPRARKRRAGMIEVDYIDVIGAQSVLEVAEVVAAALGARMEMGGEPGLIVVTGAPDPDLRIVIGLAINDRGLPDRWTRRITITHERGGDERRRWAQYLHGALTERRNWTLTSP</sequence>
<protein>
    <submittedName>
        <fullName evidence="1">Uncharacterized protein</fullName>
    </submittedName>
</protein>
<evidence type="ECO:0000313" key="2">
    <source>
        <dbReference type="Proteomes" id="UP000008710"/>
    </source>
</evidence>
<reference evidence="2" key="1">
    <citation type="journal article" date="2006" name="Proc. Natl. Acad. Sci. U.S.A.">
        <title>The complete genome of Rhodococcus sp. RHA1 provides insights into a catabolic powerhouse.</title>
        <authorList>
            <person name="McLeod M.P."/>
            <person name="Warren R.L."/>
            <person name="Hsiao W.W.L."/>
            <person name="Araki N."/>
            <person name="Myhre M."/>
            <person name="Fernandes C."/>
            <person name="Miyazawa D."/>
            <person name="Wong W."/>
            <person name="Lillquist A.L."/>
            <person name="Wang D."/>
            <person name="Dosanjh M."/>
            <person name="Hara H."/>
            <person name="Petrescu A."/>
            <person name="Morin R.D."/>
            <person name="Yang G."/>
            <person name="Stott J.M."/>
            <person name="Schein J.E."/>
            <person name="Shin H."/>
            <person name="Smailus D."/>
            <person name="Siddiqui A.S."/>
            <person name="Marra M.A."/>
            <person name="Jones S.J.M."/>
            <person name="Holt R."/>
            <person name="Brinkman F.S.L."/>
            <person name="Miyauchi K."/>
            <person name="Fukuda M."/>
            <person name="Davies J.E."/>
            <person name="Mohn W.W."/>
            <person name="Eltis L.D."/>
        </authorList>
    </citation>
    <scope>NUCLEOTIDE SEQUENCE [LARGE SCALE GENOMIC DNA]</scope>
    <source>
        <strain evidence="2">RHA1</strain>
    </source>
</reference>
<organism evidence="1 2">
    <name type="scientific">Rhodococcus jostii (strain RHA1)</name>
    <dbReference type="NCBI Taxonomy" id="101510"/>
    <lineage>
        <taxon>Bacteria</taxon>
        <taxon>Bacillati</taxon>
        <taxon>Actinomycetota</taxon>
        <taxon>Actinomycetes</taxon>
        <taxon>Mycobacteriales</taxon>
        <taxon>Nocardiaceae</taxon>
        <taxon>Rhodococcus</taxon>
    </lineage>
</organism>
<gene>
    <name evidence="1" type="ordered locus">RHA1_ro08337</name>
</gene>
<dbReference type="KEGG" id="rha:RHA1_ro08337"/>
<keyword evidence="1" id="KW-0614">Plasmid</keyword>